<dbReference type="STRING" id="162209.IJ22_48650"/>
<reference evidence="2" key="1">
    <citation type="submission" date="2015-12" db="EMBL/GenBank/DDBJ databases">
        <title>Complete genome sequences of two moderately thermophilic Paenibacillus species.</title>
        <authorList>
            <person name="Butler R.III."/>
            <person name="Wang J."/>
            <person name="Stark B.C."/>
            <person name="Pombert J.-F."/>
        </authorList>
    </citation>
    <scope>NUCLEOTIDE SEQUENCE [LARGE SCALE GENOMIC DNA]</scope>
    <source>
        <strain evidence="2">32O-Y</strain>
    </source>
</reference>
<proteinExistence type="predicted"/>
<evidence type="ECO:0000313" key="1">
    <source>
        <dbReference type="EMBL" id="ALS25127.1"/>
    </source>
</evidence>
<gene>
    <name evidence="1" type="ORF">IJ22_48650</name>
</gene>
<accession>A0A0U2W0A1</accession>
<dbReference type="Proteomes" id="UP000061660">
    <property type="component" value="Chromosome"/>
</dbReference>
<protein>
    <submittedName>
        <fullName evidence="1">Uncharacterized protein</fullName>
    </submittedName>
</protein>
<evidence type="ECO:0000313" key="2">
    <source>
        <dbReference type="Proteomes" id="UP000061660"/>
    </source>
</evidence>
<dbReference type="PATRIC" id="fig|162209.4.peg.5136"/>
<organism evidence="1 2">
    <name type="scientific">Paenibacillus naphthalenovorans</name>
    <dbReference type="NCBI Taxonomy" id="162209"/>
    <lineage>
        <taxon>Bacteria</taxon>
        <taxon>Bacillati</taxon>
        <taxon>Bacillota</taxon>
        <taxon>Bacilli</taxon>
        <taxon>Bacillales</taxon>
        <taxon>Paenibacillaceae</taxon>
        <taxon>Paenibacillus</taxon>
    </lineage>
</organism>
<name>A0A0U2W0A1_9BACL</name>
<keyword evidence="2" id="KW-1185">Reference proteome</keyword>
<dbReference type="EMBL" id="CP013652">
    <property type="protein sequence ID" value="ALS25127.1"/>
    <property type="molecule type" value="Genomic_DNA"/>
</dbReference>
<dbReference type="KEGG" id="pnp:IJ22_48650"/>
<sequence length="53" mass="5899">MFPVNKIKQSGNGARSGLSEANLSKRLHATYTRPYLLCCKPEIMNSDQGSHFT</sequence>
<reference evidence="1 2" key="2">
    <citation type="journal article" date="2016" name="Genome Announc.">
        <title>Complete Genome Sequences of Two Interactive Moderate Thermophiles, Paenibacillus napthalenovorans 32O-Y and Paenibacillus sp. 32O-W.</title>
        <authorList>
            <person name="Butler R.R.III."/>
            <person name="Wang J."/>
            <person name="Stark B.C."/>
            <person name="Pombert J.F."/>
        </authorList>
    </citation>
    <scope>NUCLEOTIDE SEQUENCE [LARGE SCALE GENOMIC DNA]</scope>
    <source>
        <strain evidence="1 2">32O-Y</strain>
    </source>
</reference>
<dbReference type="AlphaFoldDB" id="A0A0U2W0A1"/>